<dbReference type="Proteomes" id="UP000264036">
    <property type="component" value="Unassembled WGS sequence"/>
</dbReference>
<name>A0A356LCJ3_9BURK</name>
<dbReference type="EMBL" id="DOEK01000008">
    <property type="protein sequence ID" value="HBP28713.1"/>
    <property type="molecule type" value="Genomic_DNA"/>
</dbReference>
<comment type="caution">
    <text evidence="2">The sequence shown here is derived from an EMBL/GenBank/DDBJ whole genome shotgun (WGS) entry which is preliminary data.</text>
</comment>
<feature type="transmembrane region" description="Helical" evidence="1">
    <location>
        <begin position="58"/>
        <end position="79"/>
    </location>
</feature>
<dbReference type="GO" id="GO:0016020">
    <property type="term" value="C:membrane"/>
    <property type="evidence" value="ECO:0007669"/>
    <property type="project" value="InterPro"/>
</dbReference>
<evidence type="ECO:0000313" key="3">
    <source>
        <dbReference type="Proteomes" id="UP000264036"/>
    </source>
</evidence>
<evidence type="ECO:0000256" key="1">
    <source>
        <dbReference type="SAM" id="Phobius"/>
    </source>
</evidence>
<accession>A0A356LCJ3</accession>
<dbReference type="AlphaFoldDB" id="A0A356LCJ3"/>
<dbReference type="NCBIfam" id="TIGR00807">
    <property type="entry name" value="malonate_madL"/>
    <property type="match status" value="1"/>
</dbReference>
<gene>
    <name evidence="2" type="primary">madL</name>
    <name evidence="2" type="ORF">DD666_04790</name>
</gene>
<keyword evidence="1" id="KW-1133">Transmembrane helix</keyword>
<protein>
    <submittedName>
        <fullName evidence="2">Malonate transporter subunit MadL</fullName>
    </submittedName>
</protein>
<proteinExistence type="predicted"/>
<evidence type="ECO:0000313" key="2">
    <source>
        <dbReference type="EMBL" id="HBP28713.1"/>
    </source>
</evidence>
<feature type="transmembrane region" description="Helical" evidence="1">
    <location>
        <begin position="27"/>
        <end position="46"/>
    </location>
</feature>
<dbReference type="InterPro" id="IPR004690">
    <property type="entry name" value="Maln_transptMadL"/>
</dbReference>
<sequence length="133" mass="13436">MIIYGTAILAACHLLGAYIGDLLGMLIGVKANVGGVGISMMLLIAARTYLHRKGLMPATTLAGVGFWSAMYIPIVIAMASQQNVVAALKGGPVAILGAILTVALTGCAIAAINRSGPEDAGATWQASLAADRA</sequence>
<keyword evidence="1" id="KW-0812">Transmembrane</keyword>
<feature type="transmembrane region" description="Helical" evidence="1">
    <location>
        <begin position="91"/>
        <end position="112"/>
    </location>
</feature>
<dbReference type="Pfam" id="PF03817">
    <property type="entry name" value="MadL"/>
    <property type="match status" value="1"/>
</dbReference>
<reference evidence="2 3" key="1">
    <citation type="journal article" date="2018" name="Nat. Biotechnol.">
        <title>A standardized bacterial taxonomy based on genome phylogeny substantially revises the tree of life.</title>
        <authorList>
            <person name="Parks D.H."/>
            <person name="Chuvochina M."/>
            <person name="Waite D.W."/>
            <person name="Rinke C."/>
            <person name="Skarshewski A."/>
            <person name="Chaumeil P.A."/>
            <person name="Hugenholtz P."/>
        </authorList>
    </citation>
    <scope>NUCLEOTIDE SEQUENCE [LARGE SCALE GENOMIC DNA]</scope>
    <source>
        <strain evidence="2">UBA10707</strain>
    </source>
</reference>
<organism evidence="2 3">
    <name type="scientific">Advenella kashmirensis</name>
    <dbReference type="NCBI Taxonomy" id="310575"/>
    <lineage>
        <taxon>Bacteria</taxon>
        <taxon>Pseudomonadati</taxon>
        <taxon>Pseudomonadota</taxon>
        <taxon>Betaproteobacteria</taxon>
        <taxon>Burkholderiales</taxon>
        <taxon>Alcaligenaceae</taxon>
    </lineage>
</organism>
<keyword evidence="1" id="KW-0472">Membrane</keyword>